<evidence type="ECO:0000256" key="6">
    <source>
        <dbReference type="ARBA" id="ARBA00023004"/>
    </source>
</evidence>
<sequence length="444" mass="50529">MRVLLVRPRRLNAMTVFGAVDCEPLELEYLSAACKAMGAQPVLYDGILEHRPFSRVVREVRPDWVGLTGYLTQEREMAEYVRLARMAAPGCRVVVGGVHAQLNWDRLRWEGVDFILRGESTAAFQALLSGADPAGIPGLCWRTGEGWSETPYIPCDIDELPLPDRSGWAAGAKWFRYLDYPRVSTLKTAVACPYTCDFCYGRNLHGGRYQARRLDLVLDELEAIPGETVFIVDSDFLLEEVRTEAFLRGLEERGIRKQFICYARADFIAAHPELTARLCRAGFRCFLVGIEGVRDDRLEGWNKGTSRAVNEACVTILHANGADCAALLLADPAFEKADFQALARWVAEHPVRYASVQILTPIPPTPFYRRKEGELTSRDLRQWDLTHLVLPPEHMSRRAFLARYRLLLARLTLCTWRRGAFRFVTPAYLGRVLVRWWRRRGALR</sequence>
<evidence type="ECO:0000256" key="2">
    <source>
        <dbReference type="ARBA" id="ARBA00022603"/>
    </source>
</evidence>
<feature type="domain" description="B12-binding" evidence="8">
    <location>
        <begin position="8"/>
        <end position="138"/>
    </location>
</feature>
<dbReference type="SFLD" id="SFLDS00029">
    <property type="entry name" value="Radical_SAM"/>
    <property type="match status" value="1"/>
</dbReference>
<dbReference type="SMART" id="SM00729">
    <property type="entry name" value="Elp3"/>
    <property type="match status" value="1"/>
</dbReference>
<evidence type="ECO:0000256" key="4">
    <source>
        <dbReference type="ARBA" id="ARBA00022691"/>
    </source>
</evidence>
<evidence type="ECO:0000259" key="9">
    <source>
        <dbReference type="PROSITE" id="PS51918"/>
    </source>
</evidence>
<dbReference type="PROSITE" id="PS51918">
    <property type="entry name" value="RADICAL_SAM"/>
    <property type="match status" value="1"/>
</dbReference>
<dbReference type="AlphaFoldDB" id="A0AAW5JKT3"/>
<dbReference type="Gene3D" id="3.40.50.280">
    <property type="entry name" value="Cobalamin-binding domain"/>
    <property type="match status" value="1"/>
</dbReference>
<evidence type="ECO:0000256" key="3">
    <source>
        <dbReference type="ARBA" id="ARBA00022679"/>
    </source>
</evidence>
<dbReference type="EMBL" id="JANFYS010000015">
    <property type="protein sequence ID" value="MCQ4770447.1"/>
    <property type="molecule type" value="Genomic_DNA"/>
</dbReference>
<protein>
    <submittedName>
        <fullName evidence="10">Cobalamin-dependent protein</fullName>
    </submittedName>
</protein>
<dbReference type="Pfam" id="PF04055">
    <property type="entry name" value="Radical_SAM"/>
    <property type="match status" value="1"/>
</dbReference>
<dbReference type="InterPro" id="IPR051198">
    <property type="entry name" value="BchE-like"/>
</dbReference>
<dbReference type="Pfam" id="PF02310">
    <property type="entry name" value="B12-binding"/>
    <property type="match status" value="1"/>
</dbReference>
<dbReference type="RefSeq" id="WP_256303916.1">
    <property type="nucleotide sequence ID" value="NZ_JANFYS010000015.1"/>
</dbReference>
<evidence type="ECO:0000259" key="8">
    <source>
        <dbReference type="PROSITE" id="PS51332"/>
    </source>
</evidence>
<dbReference type="PANTHER" id="PTHR43409:SF7">
    <property type="entry name" value="BLL1977 PROTEIN"/>
    <property type="match status" value="1"/>
</dbReference>
<organism evidence="10 11">
    <name type="scientific">Intestinimonas massiliensis</name>
    <name type="common">ex Afouda et al. 2020</name>
    <dbReference type="NCBI Taxonomy" id="1673721"/>
    <lineage>
        <taxon>Bacteria</taxon>
        <taxon>Bacillati</taxon>
        <taxon>Bacillota</taxon>
        <taxon>Clostridia</taxon>
        <taxon>Eubacteriales</taxon>
        <taxon>Intestinimonas</taxon>
    </lineage>
</organism>
<evidence type="ECO:0000313" key="11">
    <source>
        <dbReference type="Proteomes" id="UP001204562"/>
    </source>
</evidence>
<dbReference type="PANTHER" id="PTHR43409">
    <property type="entry name" value="ANAEROBIC MAGNESIUM-PROTOPORPHYRIN IX MONOMETHYL ESTER CYCLASE-RELATED"/>
    <property type="match status" value="1"/>
</dbReference>
<dbReference type="InterPro" id="IPR036724">
    <property type="entry name" value="Cobalamin-bd_sf"/>
</dbReference>
<keyword evidence="2" id="KW-0489">Methyltransferase</keyword>
<dbReference type="GO" id="GO:0005829">
    <property type="term" value="C:cytosol"/>
    <property type="evidence" value="ECO:0007669"/>
    <property type="project" value="TreeGrafter"/>
</dbReference>
<dbReference type="SFLD" id="SFLDG01123">
    <property type="entry name" value="methyltransferase_(Class_B)"/>
    <property type="match status" value="1"/>
</dbReference>
<proteinExistence type="predicted"/>
<dbReference type="GO" id="GO:0003824">
    <property type="term" value="F:catalytic activity"/>
    <property type="evidence" value="ECO:0007669"/>
    <property type="project" value="InterPro"/>
</dbReference>
<keyword evidence="3" id="KW-0808">Transferase</keyword>
<dbReference type="InterPro" id="IPR034466">
    <property type="entry name" value="Methyltransferase_Class_B"/>
</dbReference>
<dbReference type="GO" id="GO:0051539">
    <property type="term" value="F:4 iron, 4 sulfur cluster binding"/>
    <property type="evidence" value="ECO:0007669"/>
    <property type="project" value="UniProtKB-KW"/>
</dbReference>
<feature type="domain" description="Radical SAM core" evidence="9">
    <location>
        <begin position="178"/>
        <end position="398"/>
    </location>
</feature>
<dbReference type="InterPro" id="IPR058240">
    <property type="entry name" value="rSAM_sf"/>
</dbReference>
<dbReference type="InterPro" id="IPR007197">
    <property type="entry name" value="rSAM"/>
</dbReference>
<dbReference type="GO" id="GO:0031419">
    <property type="term" value="F:cobalamin binding"/>
    <property type="evidence" value="ECO:0007669"/>
    <property type="project" value="InterPro"/>
</dbReference>
<dbReference type="SUPFAM" id="SSF102114">
    <property type="entry name" value="Radical SAM enzymes"/>
    <property type="match status" value="1"/>
</dbReference>
<evidence type="ECO:0000256" key="7">
    <source>
        <dbReference type="ARBA" id="ARBA00023014"/>
    </source>
</evidence>
<reference evidence="10" key="1">
    <citation type="submission" date="2022-06" db="EMBL/GenBank/DDBJ databases">
        <title>Isolation of gut microbiota from human fecal samples.</title>
        <authorList>
            <person name="Pamer E.G."/>
            <person name="Barat B."/>
            <person name="Waligurski E."/>
            <person name="Medina S."/>
            <person name="Paddock L."/>
            <person name="Mostad J."/>
        </authorList>
    </citation>
    <scope>NUCLEOTIDE SEQUENCE</scope>
    <source>
        <strain evidence="10">DFI.9.91</strain>
    </source>
</reference>
<dbReference type="InterPro" id="IPR006158">
    <property type="entry name" value="Cobalamin-bd"/>
</dbReference>
<dbReference type="SFLD" id="SFLDG01082">
    <property type="entry name" value="B12-binding_domain_containing"/>
    <property type="match status" value="1"/>
</dbReference>
<keyword evidence="4" id="KW-0949">S-adenosyl-L-methionine</keyword>
<comment type="caution">
    <text evidence="10">The sequence shown here is derived from an EMBL/GenBank/DDBJ whole genome shotgun (WGS) entry which is preliminary data.</text>
</comment>
<evidence type="ECO:0000313" key="10">
    <source>
        <dbReference type="EMBL" id="MCQ4770447.1"/>
    </source>
</evidence>
<keyword evidence="7" id="KW-0411">Iron-sulfur</keyword>
<dbReference type="SUPFAM" id="SSF52242">
    <property type="entry name" value="Cobalamin (vitamin B12)-binding domain"/>
    <property type="match status" value="1"/>
</dbReference>
<comment type="cofactor">
    <cofactor evidence="1">
        <name>[4Fe-4S] cluster</name>
        <dbReference type="ChEBI" id="CHEBI:49883"/>
    </cofactor>
</comment>
<keyword evidence="5" id="KW-0479">Metal-binding</keyword>
<keyword evidence="6" id="KW-0408">Iron</keyword>
<dbReference type="PROSITE" id="PS51332">
    <property type="entry name" value="B12_BINDING"/>
    <property type="match status" value="1"/>
</dbReference>
<evidence type="ECO:0000256" key="1">
    <source>
        <dbReference type="ARBA" id="ARBA00001966"/>
    </source>
</evidence>
<gene>
    <name evidence="10" type="ORF">NE579_08220</name>
</gene>
<dbReference type="Proteomes" id="UP001204562">
    <property type="component" value="Unassembled WGS sequence"/>
</dbReference>
<evidence type="ECO:0000256" key="5">
    <source>
        <dbReference type="ARBA" id="ARBA00022723"/>
    </source>
</evidence>
<name>A0AAW5JKT3_9FIRM</name>
<dbReference type="CDD" id="cd02068">
    <property type="entry name" value="radical_SAM_B12_BD"/>
    <property type="match status" value="1"/>
</dbReference>
<dbReference type="InterPro" id="IPR006638">
    <property type="entry name" value="Elp3/MiaA/NifB-like_rSAM"/>
</dbReference>
<accession>A0AAW5JKT3</accession>
<dbReference type="GO" id="GO:0046872">
    <property type="term" value="F:metal ion binding"/>
    <property type="evidence" value="ECO:0007669"/>
    <property type="project" value="UniProtKB-KW"/>
</dbReference>